<name>A0A150M497_9BACI</name>
<accession>A0A150M497</accession>
<dbReference type="STRING" id="301148.B4135_2149"/>
<dbReference type="Proteomes" id="UP000075683">
    <property type="component" value="Unassembled WGS sequence"/>
</dbReference>
<comment type="caution">
    <text evidence="1">The sequence shown here is derived from an EMBL/GenBank/DDBJ whole genome shotgun (WGS) entry which is preliminary data.</text>
</comment>
<reference evidence="1 2" key="1">
    <citation type="submission" date="2016-01" db="EMBL/GenBank/DDBJ databases">
        <title>Draft Genome Sequences of Seven Thermophilic Sporeformers Isolated from Foods.</title>
        <authorList>
            <person name="Berendsen E.M."/>
            <person name="Wells-Bennik M.H."/>
            <person name="Krawcyk A.O."/>
            <person name="De Jong A."/>
            <person name="Holsappel S."/>
            <person name="Eijlander R.T."/>
            <person name="Kuipers O.P."/>
        </authorList>
    </citation>
    <scope>NUCLEOTIDE SEQUENCE [LARGE SCALE GENOMIC DNA]</scope>
    <source>
        <strain evidence="1 2">B4135</strain>
    </source>
</reference>
<gene>
    <name evidence="1" type="ORF">B4135_2149</name>
</gene>
<protein>
    <submittedName>
        <fullName evidence="1">Uncharacterized protein</fullName>
    </submittedName>
</protein>
<proteinExistence type="predicted"/>
<organism evidence="1 2">
    <name type="scientific">Caldibacillus debilis</name>
    <dbReference type="NCBI Taxonomy" id="301148"/>
    <lineage>
        <taxon>Bacteria</taxon>
        <taxon>Bacillati</taxon>
        <taxon>Bacillota</taxon>
        <taxon>Bacilli</taxon>
        <taxon>Bacillales</taxon>
        <taxon>Bacillaceae</taxon>
        <taxon>Caldibacillus</taxon>
    </lineage>
</organism>
<dbReference type="EMBL" id="LQYT01000043">
    <property type="protein sequence ID" value="KYD19225.1"/>
    <property type="molecule type" value="Genomic_DNA"/>
</dbReference>
<evidence type="ECO:0000313" key="1">
    <source>
        <dbReference type="EMBL" id="KYD19225.1"/>
    </source>
</evidence>
<dbReference type="AlphaFoldDB" id="A0A150M497"/>
<evidence type="ECO:0000313" key="2">
    <source>
        <dbReference type="Proteomes" id="UP000075683"/>
    </source>
</evidence>
<sequence length="50" mass="5505">MKEYFLKNEKKIPGGGAEGGCGVRPLKNDGSRYFLFRIMSGDQAVILGKK</sequence>